<dbReference type="InterPro" id="IPR043128">
    <property type="entry name" value="Rev_trsase/Diguanyl_cyclase"/>
</dbReference>
<reference evidence="4" key="1">
    <citation type="submission" date="2019-11" db="EMBL/GenBank/DDBJ databases">
        <authorList>
            <person name="Feng L."/>
        </authorList>
    </citation>
    <scope>NUCLEOTIDE SEQUENCE</scope>
    <source>
        <strain evidence="4">AcaccaeLFYP115</strain>
    </source>
</reference>
<dbReference type="GO" id="GO:0000166">
    <property type="term" value="F:nucleotide binding"/>
    <property type="evidence" value="ECO:0007669"/>
    <property type="project" value="UniProtKB-KW"/>
</dbReference>
<dbReference type="GO" id="GO:0051607">
    <property type="term" value="P:defense response to virus"/>
    <property type="evidence" value="ECO:0007669"/>
    <property type="project" value="UniProtKB-KW"/>
</dbReference>
<feature type="domain" description="Cas10/Cmr2 second palm" evidence="3">
    <location>
        <begin position="192"/>
        <end position="327"/>
    </location>
</feature>
<dbReference type="NCBIfam" id="TIGR02577">
    <property type="entry name" value="cas_TM1794_Cmr2"/>
    <property type="match status" value="1"/>
</dbReference>
<name>A0A6N2RFM1_9FIRM</name>
<sequence length="465" mass="53947">MGEKLLLVSVSGVQEYISRAKKTADLYGSSQRVIKQILWIKKRIQKEFESCELLLGEGVVGDPPNFFIAKLQTDKTSEEVEKQILDVLMKEGERCSEDLPCFITVCSTKENYQETYKFLYRKFQAYKNNRLNAFLPKQESEEQVTSHICSICGIRLADALVDEEYLCNECRNKRKEGKRIAFPSTENFGSLYYALVRIDIDDMGMYISGEKGWERDEELHNYQKKISRAANEFFIKEKEFINQKVKKVTENENAVIYAGGDDMLFFCPVFCIEDITKKLESDWTEMCDSGMTFSQSIIVAHCKEPLRYVLKKSRESMEQVKQHYRKDGKGGCCFSVLYRGSGSRMVFVKGDRMQDHFYSLISALCRHQFSRSVIFQMEEEFTGWGENFGVDEYTDLRFIMNNETKRIVGRKSGGKSSEEKQELTDLLINLRTDVTKEAKDGFYIDFNAYFDLMHIAEKLASFSEK</sequence>
<dbReference type="InterPro" id="IPR038242">
    <property type="entry name" value="Cmr2_N"/>
</dbReference>
<organism evidence="4">
    <name type="scientific">Anaerostipes caccae</name>
    <dbReference type="NCBI Taxonomy" id="105841"/>
    <lineage>
        <taxon>Bacteria</taxon>
        <taxon>Bacillati</taxon>
        <taxon>Bacillota</taxon>
        <taxon>Clostridia</taxon>
        <taxon>Lachnospirales</taxon>
        <taxon>Lachnospiraceae</taxon>
        <taxon>Anaerostipes</taxon>
    </lineage>
</organism>
<evidence type="ECO:0000256" key="2">
    <source>
        <dbReference type="ARBA" id="ARBA00023118"/>
    </source>
</evidence>
<dbReference type="EMBL" id="CACRSQ010000002">
    <property type="protein sequence ID" value="VYS80153.1"/>
    <property type="molecule type" value="Genomic_DNA"/>
</dbReference>
<accession>A0A6N2RFM1</accession>
<proteinExistence type="predicted"/>
<dbReference type="Pfam" id="PF22335">
    <property type="entry name" value="Cas10-Cmr2_palm2"/>
    <property type="match status" value="1"/>
</dbReference>
<protein>
    <submittedName>
        <fullName evidence="4">CRISPR-associated protein</fullName>
    </submittedName>
</protein>
<dbReference type="InterPro" id="IPR054767">
    <property type="entry name" value="Cas10-Cmr2_palm2"/>
</dbReference>
<keyword evidence="1" id="KW-0547">Nucleotide-binding</keyword>
<dbReference type="AlphaFoldDB" id="A0A6N2RFM1"/>
<keyword evidence="2" id="KW-0051">Antiviral defense</keyword>
<dbReference type="Gene3D" id="3.30.70.2220">
    <property type="entry name" value="CRISPR-Cas system, Cmr2 subunit, D1 domain, cysteine cluster"/>
    <property type="match status" value="1"/>
</dbReference>
<dbReference type="InterPro" id="IPR013407">
    <property type="entry name" value="CRISPR-assoc_prot_Cmr2"/>
</dbReference>
<evidence type="ECO:0000256" key="1">
    <source>
        <dbReference type="ARBA" id="ARBA00022741"/>
    </source>
</evidence>
<evidence type="ECO:0000259" key="3">
    <source>
        <dbReference type="Pfam" id="PF22335"/>
    </source>
</evidence>
<gene>
    <name evidence="4" type="ORF">ACLFYP115_00463</name>
</gene>
<dbReference type="RefSeq" id="WP_006565545.1">
    <property type="nucleotide sequence ID" value="NZ_BAABZP010000001.1"/>
</dbReference>
<evidence type="ECO:0000313" key="4">
    <source>
        <dbReference type="EMBL" id="VYS80153.1"/>
    </source>
</evidence>
<dbReference type="Gene3D" id="3.30.70.270">
    <property type="match status" value="1"/>
</dbReference>